<sequence>MSCVCCRISSLTYDCIQCTSGHMLRATKFLLVDDINHASSMLRMRN</sequence>
<organism evidence="1">
    <name type="scientific">Anguilla anguilla</name>
    <name type="common">European freshwater eel</name>
    <name type="synonym">Muraena anguilla</name>
    <dbReference type="NCBI Taxonomy" id="7936"/>
    <lineage>
        <taxon>Eukaryota</taxon>
        <taxon>Metazoa</taxon>
        <taxon>Chordata</taxon>
        <taxon>Craniata</taxon>
        <taxon>Vertebrata</taxon>
        <taxon>Euteleostomi</taxon>
        <taxon>Actinopterygii</taxon>
        <taxon>Neopterygii</taxon>
        <taxon>Teleostei</taxon>
        <taxon>Anguilliformes</taxon>
        <taxon>Anguillidae</taxon>
        <taxon>Anguilla</taxon>
    </lineage>
</organism>
<accession>A0A0E9SRD2</accession>
<name>A0A0E9SRD2_ANGAN</name>
<proteinExistence type="predicted"/>
<protein>
    <submittedName>
        <fullName evidence="1">Uncharacterized protein</fullName>
    </submittedName>
</protein>
<evidence type="ECO:0000313" key="1">
    <source>
        <dbReference type="EMBL" id="JAH43856.1"/>
    </source>
</evidence>
<dbReference type="EMBL" id="GBXM01064721">
    <property type="protein sequence ID" value="JAH43856.1"/>
    <property type="molecule type" value="Transcribed_RNA"/>
</dbReference>
<reference evidence="1" key="2">
    <citation type="journal article" date="2015" name="Fish Shellfish Immunol.">
        <title>Early steps in the European eel (Anguilla anguilla)-Vibrio vulnificus interaction in the gills: Role of the RtxA13 toxin.</title>
        <authorList>
            <person name="Callol A."/>
            <person name="Pajuelo D."/>
            <person name="Ebbesson L."/>
            <person name="Teles M."/>
            <person name="MacKenzie S."/>
            <person name="Amaro C."/>
        </authorList>
    </citation>
    <scope>NUCLEOTIDE SEQUENCE</scope>
</reference>
<reference evidence="1" key="1">
    <citation type="submission" date="2014-11" db="EMBL/GenBank/DDBJ databases">
        <authorList>
            <person name="Amaro Gonzalez C."/>
        </authorList>
    </citation>
    <scope>NUCLEOTIDE SEQUENCE</scope>
</reference>
<dbReference type="AlphaFoldDB" id="A0A0E9SRD2"/>